<organism evidence="6 7">
    <name type="scientific">Heracleum sosnowskyi</name>
    <dbReference type="NCBI Taxonomy" id="360622"/>
    <lineage>
        <taxon>Eukaryota</taxon>
        <taxon>Viridiplantae</taxon>
        <taxon>Streptophyta</taxon>
        <taxon>Embryophyta</taxon>
        <taxon>Tracheophyta</taxon>
        <taxon>Spermatophyta</taxon>
        <taxon>Magnoliopsida</taxon>
        <taxon>eudicotyledons</taxon>
        <taxon>Gunneridae</taxon>
        <taxon>Pentapetalae</taxon>
        <taxon>asterids</taxon>
        <taxon>campanulids</taxon>
        <taxon>Apiales</taxon>
        <taxon>Apiaceae</taxon>
        <taxon>Apioideae</taxon>
        <taxon>apioid superclade</taxon>
        <taxon>Tordylieae</taxon>
        <taxon>Tordyliinae</taxon>
        <taxon>Heracleum</taxon>
    </lineage>
</organism>
<evidence type="ECO:0000256" key="2">
    <source>
        <dbReference type="ARBA" id="ARBA00022490"/>
    </source>
</evidence>
<dbReference type="InterPro" id="IPR047149">
    <property type="entry name" value="KIF11-like"/>
</dbReference>
<keyword evidence="5" id="KW-0175">Coiled coil</keyword>
<name>A0AAD8JJ02_9APIA</name>
<dbReference type="Proteomes" id="UP001237642">
    <property type="component" value="Unassembled WGS sequence"/>
</dbReference>
<dbReference type="GO" id="GO:0008574">
    <property type="term" value="F:plus-end-directed microtubule motor activity"/>
    <property type="evidence" value="ECO:0007669"/>
    <property type="project" value="TreeGrafter"/>
</dbReference>
<dbReference type="AlphaFoldDB" id="A0AAD8JJ02"/>
<dbReference type="PANTHER" id="PTHR47970">
    <property type="entry name" value="KINESIN-LIKE PROTEIN KIF11"/>
    <property type="match status" value="1"/>
</dbReference>
<dbReference type="GO" id="GO:0005876">
    <property type="term" value="C:spindle microtubule"/>
    <property type="evidence" value="ECO:0007669"/>
    <property type="project" value="TreeGrafter"/>
</dbReference>
<dbReference type="PANTHER" id="PTHR47970:SF12">
    <property type="entry name" value="KINESIN FAMILY MEMBER 11"/>
    <property type="match status" value="1"/>
</dbReference>
<evidence type="ECO:0000313" key="7">
    <source>
        <dbReference type="Proteomes" id="UP001237642"/>
    </source>
</evidence>
<keyword evidence="3" id="KW-0505">Motor protein</keyword>
<reference evidence="6" key="1">
    <citation type="submission" date="2023-02" db="EMBL/GenBank/DDBJ databases">
        <title>Genome of toxic invasive species Heracleum sosnowskyi carries increased number of genes despite the absence of recent whole-genome duplications.</title>
        <authorList>
            <person name="Schelkunov M."/>
            <person name="Shtratnikova V."/>
            <person name="Makarenko M."/>
            <person name="Klepikova A."/>
            <person name="Omelchenko D."/>
            <person name="Novikova G."/>
            <person name="Obukhova E."/>
            <person name="Bogdanov V."/>
            <person name="Penin A."/>
            <person name="Logacheva M."/>
        </authorList>
    </citation>
    <scope>NUCLEOTIDE SEQUENCE</scope>
    <source>
        <strain evidence="6">Hsosn_3</strain>
        <tissue evidence="6">Leaf</tissue>
    </source>
</reference>
<evidence type="ECO:0000256" key="3">
    <source>
        <dbReference type="ARBA" id="ARBA00023175"/>
    </source>
</evidence>
<sequence length="171" mass="19878">MLRAGYYQEESERKAMADQIKQMGIIIENHQKQFEELRAKFDAEVLKCSELSIKLDATEVRTVLASLQENALAHQACVLRADLEKSLKDNASLFSKIGREDKLNVDNRSVVDNYQIELTREIRTLCNTMDASISQQNEHLQCIEKFYFDVILLFSDFTKYYFTALFNGFRD</sequence>
<gene>
    <name evidence="6" type="ORF">POM88_003613</name>
</gene>
<dbReference type="EMBL" id="JAUIZM010000001">
    <property type="protein sequence ID" value="KAK1404008.1"/>
    <property type="molecule type" value="Genomic_DNA"/>
</dbReference>
<evidence type="ECO:0000256" key="4">
    <source>
        <dbReference type="ARBA" id="ARBA00023212"/>
    </source>
</evidence>
<proteinExistence type="predicted"/>
<feature type="coiled-coil region" evidence="5">
    <location>
        <begin position="20"/>
        <end position="47"/>
    </location>
</feature>
<evidence type="ECO:0000313" key="6">
    <source>
        <dbReference type="EMBL" id="KAK1404008.1"/>
    </source>
</evidence>
<keyword evidence="7" id="KW-1185">Reference proteome</keyword>
<comment type="subcellular location">
    <subcellularLocation>
        <location evidence="1">Cytoplasm</location>
        <location evidence="1">Cytoskeleton</location>
    </subcellularLocation>
</comment>
<keyword evidence="2" id="KW-0963">Cytoplasm</keyword>
<evidence type="ECO:0000256" key="5">
    <source>
        <dbReference type="SAM" id="Coils"/>
    </source>
</evidence>
<dbReference type="GO" id="GO:0090307">
    <property type="term" value="P:mitotic spindle assembly"/>
    <property type="evidence" value="ECO:0007669"/>
    <property type="project" value="TreeGrafter"/>
</dbReference>
<dbReference type="GO" id="GO:0051231">
    <property type="term" value="P:spindle elongation"/>
    <property type="evidence" value="ECO:0007669"/>
    <property type="project" value="TreeGrafter"/>
</dbReference>
<dbReference type="GO" id="GO:0072686">
    <property type="term" value="C:mitotic spindle"/>
    <property type="evidence" value="ECO:0007669"/>
    <property type="project" value="TreeGrafter"/>
</dbReference>
<evidence type="ECO:0000256" key="1">
    <source>
        <dbReference type="ARBA" id="ARBA00004245"/>
    </source>
</evidence>
<reference evidence="6" key="2">
    <citation type="submission" date="2023-05" db="EMBL/GenBank/DDBJ databases">
        <authorList>
            <person name="Schelkunov M.I."/>
        </authorList>
    </citation>
    <scope>NUCLEOTIDE SEQUENCE</scope>
    <source>
        <strain evidence="6">Hsosn_3</strain>
        <tissue evidence="6">Leaf</tissue>
    </source>
</reference>
<protein>
    <submittedName>
        <fullName evidence="6">Uncharacterized protein</fullName>
    </submittedName>
</protein>
<accession>A0AAD8JJ02</accession>
<comment type="caution">
    <text evidence="6">The sequence shown here is derived from an EMBL/GenBank/DDBJ whole genome shotgun (WGS) entry which is preliminary data.</text>
</comment>
<keyword evidence="4" id="KW-0206">Cytoskeleton</keyword>